<dbReference type="InterPro" id="IPR016047">
    <property type="entry name" value="M23ase_b-sheet_dom"/>
</dbReference>
<dbReference type="SUPFAM" id="SSF51261">
    <property type="entry name" value="Duplicated hybrid motif"/>
    <property type="match status" value="1"/>
</dbReference>
<feature type="domain" description="M23ase beta-sheet core" evidence="2">
    <location>
        <begin position="306"/>
        <end position="407"/>
    </location>
</feature>
<dbReference type="PANTHER" id="PTHR21666:SF270">
    <property type="entry name" value="MUREIN HYDROLASE ACTIVATOR ENVC"/>
    <property type="match status" value="1"/>
</dbReference>
<dbReference type="Gene3D" id="6.10.250.3150">
    <property type="match status" value="1"/>
</dbReference>
<evidence type="ECO:0000313" key="4">
    <source>
        <dbReference type="Proteomes" id="UP000177579"/>
    </source>
</evidence>
<feature type="coiled-coil region" evidence="1">
    <location>
        <begin position="166"/>
        <end position="260"/>
    </location>
</feature>
<dbReference type="InterPro" id="IPR011055">
    <property type="entry name" value="Dup_hybrid_motif"/>
</dbReference>
<protein>
    <recommendedName>
        <fullName evidence="2">M23ase beta-sheet core domain-containing protein</fullName>
    </recommendedName>
</protein>
<gene>
    <name evidence="3" type="ORF">A2531_03260</name>
</gene>
<accession>A0A1F5TQ31</accession>
<dbReference type="Proteomes" id="UP000177579">
    <property type="component" value="Unassembled WGS sequence"/>
</dbReference>
<evidence type="ECO:0000313" key="3">
    <source>
        <dbReference type="EMBL" id="OGF41075.1"/>
    </source>
</evidence>
<keyword evidence="1" id="KW-0175">Coiled coil</keyword>
<dbReference type="AlphaFoldDB" id="A0A1F5TQ31"/>
<organism evidence="3 4">
    <name type="scientific">Candidatus Falkowbacteria bacterium RIFOXYD2_FULL_34_120</name>
    <dbReference type="NCBI Taxonomy" id="1798007"/>
    <lineage>
        <taxon>Bacteria</taxon>
        <taxon>Candidatus Falkowiibacteriota</taxon>
    </lineage>
</organism>
<sequence>MNKRFQQLSLILVCIFIFNAPFFALGQSEDYLSTRTNQEIKEINNDILSKKGQIQKIQEQQEKYSALINQKQSEKATLNNQVAILDNRLAKAELDIEIVRTEIDRTQLEIQKTDLEIEDKNKTIDTEKKHISNVLKLINKNDNVSTLEIMLLNDSFANFLSQAKYLEDVSEDVKTSLDKLNDLKKELLDEKNSLKKQNTDLDELKIELEEKQKELSEEKESKGHILEQVKESEKTYQILLAQAKKEQQEASAEIASMEKLVRAKLANLEGKKLEFNDNGMIWPVPRNTITSYFHDPDYPFRNIFEHPAIDIRAGQGTVLKAAASGYVARVKEGVGGSYGYIMLIHGDGLSTVYGHVSKIYVEEDEYIVQGQTIGLTGGLPGTPGSGALTTGPHLHFEVRLNGIPVNPLNYLN</sequence>
<name>A0A1F5TQ31_9BACT</name>
<dbReference type="PANTHER" id="PTHR21666">
    <property type="entry name" value="PEPTIDASE-RELATED"/>
    <property type="match status" value="1"/>
</dbReference>
<dbReference type="EMBL" id="MFGO01000014">
    <property type="protein sequence ID" value="OGF41075.1"/>
    <property type="molecule type" value="Genomic_DNA"/>
</dbReference>
<reference evidence="3 4" key="1">
    <citation type="journal article" date="2016" name="Nat. Commun.">
        <title>Thousands of microbial genomes shed light on interconnected biogeochemical processes in an aquifer system.</title>
        <authorList>
            <person name="Anantharaman K."/>
            <person name="Brown C.T."/>
            <person name="Hug L.A."/>
            <person name="Sharon I."/>
            <person name="Castelle C.J."/>
            <person name="Probst A.J."/>
            <person name="Thomas B.C."/>
            <person name="Singh A."/>
            <person name="Wilkins M.J."/>
            <person name="Karaoz U."/>
            <person name="Brodie E.L."/>
            <person name="Williams K.H."/>
            <person name="Hubbard S.S."/>
            <person name="Banfield J.F."/>
        </authorList>
    </citation>
    <scope>NUCLEOTIDE SEQUENCE [LARGE SCALE GENOMIC DNA]</scope>
</reference>
<dbReference type="InterPro" id="IPR050570">
    <property type="entry name" value="Cell_wall_metabolism_enzyme"/>
</dbReference>
<dbReference type="Pfam" id="PF01551">
    <property type="entry name" value="Peptidase_M23"/>
    <property type="match status" value="1"/>
</dbReference>
<evidence type="ECO:0000256" key="1">
    <source>
        <dbReference type="SAM" id="Coils"/>
    </source>
</evidence>
<comment type="caution">
    <text evidence="3">The sequence shown here is derived from an EMBL/GenBank/DDBJ whole genome shotgun (WGS) entry which is preliminary data.</text>
</comment>
<proteinExistence type="predicted"/>
<dbReference type="CDD" id="cd12797">
    <property type="entry name" value="M23_peptidase"/>
    <property type="match status" value="1"/>
</dbReference>
<dbReference type="Gene3D" id="2.70.70.10">
    <property type="entry name" value="Glucose Permease (Domain IIA)"/>
    <property type="match status" value="1"/>
</dbReference>
<dbReference type="GO" id="GO:0004222">
    <property type="term" value="F:metalloendopeptidase activity"/>
    <property type="evidence" value="ECO:0007669"/>
    <property type="project" value="TreeGrafter"/>
</dbReference>
<evidence type="ECO:0000259" key="2">
    <source>
        <dbReference type="Pfam" id="PF01551"/>
    </source>
</evidence>
<feature type="coiled-coil region" evidence="1">
    <location>
        <begin position="40"/>
        <end position="123"/>
    </location>
</feature>